<feature type="signal peptide" evidence="1">
    <location>
        <begin position="1"/>
        <end position="16"/>
    </location>
</feature>
<evidence type="ECO:0008006" key="4">
    <source>
        <dbReference type="Google" id="ProtNLM"/>
    </source>
</evidence>
<feature type="chain" id="PRO_5046543644" description="PepSY domain-containing protein" evidence="1">
    <location>
        <begin position="17"/>
        <end position="85"/>
    </location>
</feature>
<evidence type="ECO:0000313" key="2">
    <source>
        <dbReference type="EMBL" id="MBP0614666.1"/>
    </source>
</evidence>
<dbReference type="RefSeq" id="WP_209593097.1">
    <property type="nucleotide sequence ID" value="NZ_JAGJCF010000002.1"/>
</dbReference>
<sequence>MAFIVAFALTAGSALAEESETIEDMASAGEVAKVQETLAKIGCKAPAVEKESDDLFEIDDATCDIGQYDFKLNGDYKIMVMSIDE</sequence>
<name>A0ABS4BD33_9HYPH</name>
<evidence type="ECO:0000313" key="3">
    <source>
        <dbReference type="Proteomes" id="UP000678276"/>
    </source>
</evidence>
<dbReference type="EMBL" id="JAGJCF010000002">
    <property type="protein sequence ID" value="MBP0614666.1"/>
    <property type="molecule type" value="Genomic_DNA"/>
</dbReference>
<reference evidence="2 3" key="1">
    <citation type="submission" date="2021-04" db="EMBL/GenBank/DDBJ databases">
        <title>Whole genome sequence of Jiella sp. KSK16Y-1.</title>
        <authorList>
            <person name="Tuo L."/>
        </authorList>
    </citation>
    <scope>NUCLEOTIDE SEQUENCE [LARGE SCALE GENOMIC DNA]</scope>
    <source>
        <strain evidence="2 3">KSK16Y-1</strain>
    </source>
</reference>
<gene>
    <name evidence="2" type="ORF">J6595_03635</name>
</gene>
<comment type="caution">
    <text evidence="2">The sequence shown here is derived from an EMBL/GenBank/DDBJ whole genome shotgun (WGS) entry which is preliminary data.</text>
</comment>
<keyword evidence="1" id="KW-0732">Signal</keyword>
<protein>
    <recommendedName>
        <fullName evidence="4">PepSY domain-containing protein</fullName>
    </recommendedName>
</protein>
<keyword evidence="3" id="KW-1185">Reference proteome</keyword>
<evidence type="ECO:0000256" key="1">
    <source>
        <dbReference type="SAM" id="SignalP"/>
    </source>
</evidence>
<organism evidence="2 3">
    <name type="scientific">Jiella mangrovi</name>
    <dbReference type="NCBI Taxonomy" id="2821407"/>
    <lineage>
        <taxon>Bacteria</taxon>
        <taxon>Pseudomonadati</taxon>
        <taxon>Pseudomonadota</taxon>
        <taxon>Alphaproteobacteria</taxon>
        <taxon>Hyphomicrobiales</taxon>
        <taxon>Aurantimonadaceae</taxon>
        <taxon>Jiella</taxon>
    </lineage>
</organism>
<dbReference type="Proteomes" id="UP000678276">
    <property type="component" value="Unassembled WGS sequence"/>
</dbReference>
<proteinExistence type="predicted"/>
<accession>A0ABS4BD33</accession>